<comment type="caution">
    <text evidence="3">The sequence shown here is derived from an EMBL/GenBank/DDBJ whole genome shotgun (WGS) entry which is preliminary data.</text>
</comment>
<dbReference type="GO" id="GO:0004519">
    <property type="term" value="F:endonuclease activity"/>
    <property type="evidence" value="ECO:0007669"/>
    <property type="project" value="UniProtKB-KW"/>
</dbReference>
<keyword evidence="3" id="KW-0540">Nuclease</keyword>
<evidence type="ECO:0000259" key="2">
    <source>
        <dbReference type="Pfam" id="PF03372"/>
    </source>
</evidence>
<feature type="domain" description="Endonuclease/exonuclease/phosphatase" evidence="2">
    <location>
        <begin position="96"/>
        <end position="297"/>
    </location>
</feature>
<dbReference type="Pfam" id="PF03372">
    <property type="entry name" value="Exo_endo_phos"/>
    <property type="match status" value="1"/>
</dbReference>
<dbReference type="Proteomes" id="UP001597371">
    <property type="component" value="Unassembled WGS sequence"/>
</dbReference>
<dbReference type="RefSeq" id="WP_209736784.1">
    <property type="nucleotide sequence ID" value="NZ_CP072611.1"/>
</dbReference>
<feature type="transmembrane region" description="Helical" evidence="1">
    <location>
        <begin position="32"/>
        <end position="53"/>
    </location>
</feature>
<keyword evidence="1" id="KW-0812">Transmembrane</keyword>
<reference evidence="4" key="1">
    <citation type="journal article" date="2019" name="Int. J. Syst. Evol. Microbiol.">
        <title>The Global Catalogue of Microorganisms (GCM) 10K type strain sequencing project: providing services to taxonomists for standard genome sequencing and annotation.</title>
        <authorList>
            <consortium name="The Broad Institute Genomics Platform"/>
            <consortium name="The Broad Institute Genome Sequencing Center for Infectious Disease"/>
            <person name="Wu L."/>
            <person name="Ma J."/>
        </authorList>
    </citation>
    <scope>NUCLEOTIDE SEQUENCE [LARGE SCALE GENOMIC DNA]</scope>
    <source>
        <strain evidence="4">ZS-35-S2</strain>
    </source>
</reference>
<dbReference type="InterPro" id="IPR005135">
    <property type="entry name" value="Endo/exonuclease/phosphatase"/>
</dbReference>
<keyword evidence="4" id="KW-1185">Reference proteome</keyword>
<feature type="transmembrane region" description="Helical" evidence="1">
    <location>
        <begin position="60"/>
        <end position="78"/>
    </location>
</feature>
<evidence type="ECO:0000313" key="4">
    <source>
        <dbReference type="Proteomes" id="UP001597371"/>
    </source>
</evidence>
<organism evidence="3 4">
    <name type="scientific">Aureimonas populi</name>
    <dbReference type="NCBI Taxonomy" id="1701758"/>
    <lineage>
        <taxon>Bacteria</taxon>
        <taxon>Pseudomonadati</taxon>
        <taxon>Pseudomonadota</taxon>
        <taxon>Alphaproteobacteria</taxon>
        <taxon>Hyphomicrobiales</taxon>
        <taxon>Aurantimonadaceae</taxon>
        <taxon>Aureimonas</taxon>
    </lineage>
</organism>
<name>A0ABW5CJJ3_9HYPH</name>
<keyword evidence="1" id="KW-1133">Transmembrane helix</keyword>
<dbReference type="EMBL" id="JBHUIJ010000006">
    <property type="protein sequence ID" value="MFD2237076.1"/>
    <property type="molecule type" value="Genomic_DNA"/>
</dbReference>
<keyword evidence="1" id="KW-0472">Membrane</keyword>
<accession>A0ABW5CJJ3</accession>
<dbReference type="InterPro" id="IPR036691">
    <property type="entry name" value="Endo/exonu/phosph_ase_sf"/>
</dbReference>
<proteinExistence type="predicted"/>
<evidence type="ECO:0000256" key="1">
    <source>
        <dbReference type="SAM" id="Phobius"/>
    </source>
</evidence>
<protein>
    <submittedName>
        <fullName evidence="3">Endonuclease/exonuclease/phosphatase family protein</fullName>
    </submittedName>
</protein>
<gene>
    <name evidence="3" type="ORF">ACFSKQ_06285</name>
</gene>
<keyword evidence="3" id="KW-0378">Hydrolase</keyword>
<keyword evidence="3" id="KW-0255">Endonuclease</keyword>
<sequence>MRARLLCAGTLALVAMVVAGFAGPWAAPLDSLVHFRAHLGVALLVLALALLALRRRKSAAAGGLGAALALAFSLPWLLPASQAPGNGPVYSLLQMNLLYRSTDMAAALQRIGEAQPDVITVQEITPQWRARLAPLDAAYPHQLHCEDADGFSGDSAIYSRRPFVEDAPTLCDSENSLAMARIDFNGVGVTVISHHQLWPWPAGQWSRFGRLRETLASLPAPLLAAGDFNAAPWSALLAAYAETTGARVLPGVGPTWLTEALPMEWGRWIGLPLNNLLASPEIAPAGIRRLAATGSDHLPVLLTFRLQPPGPPADEVRMVDARR</sequence>
<dbReference type="Gene3D" id="3.60.10.10">
    <property type="entry name" value="Endonuclease/exonuclease/phosphatase"/>
    <property type="match status" value="1"/>
</dbReference>
<dbReference type="SUPFAM" id="SSF56219">
    <property type="entry name" value="DNase I-like"/>
    <property type="match status" value="1"/>
</dbReference>
<evidence type="ECO:0000313" key="3">
    <source>
        <dbReference type="EMBL" id="MFD2237076.1"/>
    </source>
</evidence>